<dbReference type="CDD" id="cd17782">
    <property type="entry name" value="CBS_pair_MUG70_2"/>
    <property type="match status" value="1"/>
</dbReference>
<dbReference type="InterPro" id="IPR053793">
    <property type="entry name" value="PB1-like"/>
</dbReference>
<comment type="caution">
    <text evidence="7">The sequence shown here is derived from an EMBL/GenBank/DDBJ whole genome shotgun (WGS) entry which is preliminary data.</text>
</comment>
<keyword evidence="4" id="KW-1133">Transmembrane helix</keyword>
<dbReference type="PANTHER" id="PTHR48108">
    <property type="entry name" value="CBS DOMAIN-CONTAINING PROTEIN CBSX2, CHLOROPLASTIC"/>
    <property type="match status" value="1"/>
</dbReference>
<evidence type="ECO:0000259" key="6">
    <source>
        <dbReference type="PROSITE" id="PS51745"/>
    </source>
</evidence>
<feature type="domain" description="PB1" evidence="6">
    <location>
        <begin position="505"/>
        <end position="588"/>
    </location>
</feature>
<dbReference type="PANTHER" id="PTHR48108:SF26">
    <property type="entry name" value="CBS DOMAIN-CONTAINING PROTEIN DDB_G0289609"/>
    <property type="match status" value="1"/>
</dbReference>
<dbReference type="Proteomes" id="UP001211065">
    <property type="component" value="Unassembled WGS sequence"/>
</dbReference>
<dbReference type="EMBL" id="JADGJW010000012">
    <property type="protein sequence ID" value="KAJ3227689.1"/>
    <property type="molecule type" value="Genomic_DNA"/>
</dbReference>
<evidence type="ECO:0000256" key="4">
    <source>
        <dbReference type="SAM" id="Phobius"/>
    </source>
</evidence>
<accession>A0AAD5XZD0</accession>
<evidence type="ECO:0000256" key="3">
    <source>
        <dbReference type="SAM" id="MobiDB-lite"/>
    </source>
</evidence>
<reference evidence="7" key="1">
    <citation type="submission" date="2020-05" db="EMBL/GenBank/DDBJ databases">
        <title>Phylogenomic resolution of chytrid fungi.</title>
        <authorList>
            <person name="Stajich J.E."/>
            <person name="Amses K."/>
            <person name="Simmons R."/>
            <person name="Seto K."/>
            <person name="Myers J."/>
            <person name="Bonds A."/>
            <person name="Quandt C.A."/>
            <person name="Barry K."/>
            <person name="Liu P."/>
            <person name="Grigoriev I."/>
            <person name="Longcore J.E."/>
            <person name="James T.Y."/>
        </authorList>
    </citation>
    <scope>NUCLEOTIDE SEQUENCE</scope>
    <source>
        <strain evidence="7">JEL0476</strain>
    </source>
</reference>
<dbReference type="SMART" id="SM00116">
    <property type="entry name" value="CBS"/>
    <property type="match status" value="3"/>
</dbReference>
<keyword evidence="2" id="KW-0129">CBS domain</keyword>
<dbReference type="AlphaFoldDB" id="A0AAD5XZD0"/>
<dbReference type="SMART" id="SM00666">
    <property type="entry name" value="PB1"/>
    <property type="match status" value="1"/>
</dbReference>
<gene>
    <name evidence="7" type="ORF">HK099_000794</name>
</gene>
<dbReference type="SUPFAM" id="SSF54631">
    <property type="entry name" value="CBS-domain pair"/>
    <property type="match status" value="2"/>
</dbReference>
<keyword evidence="4" id="KW-0812">Transmembrane</keyword>
<keyword evidence="4" id="KW-0472">Membrane</keyword>
<organism evidence="7 8">
    <name type="scientific">Clydaea vesicula</name>
    <dbReference type="NCBI Taxonomy" id="447962"/>
    <lineage>
        <taxon>Eukaryota</taxon>
        <taxon>Fungi</taxon>
        <taxon>Fungi incertae sedis</taxon>
        <taxon>Chytridiomycota</taxon>
        <taxon>Chytridiomycota incertae sedis</taxon>
        <taxon>Chytridiomycetes</taxon>
        <taxon>Lobulomycetales</taxon>
        <taxon>Lobulomycetaceae</taxon>
        <taxon>Clydaea</taxon>
    </lineage>
</organism>
<keyword evidence="8" id="KW-1185">Reference proteome</keyword>
<feature type="transmembrane region" description="Helical" evidence="4">
    <location>
        <begin position="619"/>
        <end position="643"/>
    </location>
</feature>
<feature type="domain" description="CBS" evidence="5">
    <location>
        <begin position="77"/>
        <end position="135"/>
    </location>
</feature>
<dbReference type="PROSITE" id="PS51745">
    <property type="entry name" value="PB1"/>
    <property type="match status" value="1"/>
</dbReference>
<evidence type="ECO:0000256" key="1">
    <source>
        <dbReference type="ARBA" id="ARBA00022737"/>
    </source>
</evidence>
<feature type="compositionally biased region" description="Low complexity" evidence="3">
    <location>
        <begin position="1"/>
        <end position="21"/>
    </location>
</feature>
<evidence type="ECO:0000256" key="2">
    <source>
        <dbReference type="PROSITE-ProRule" id="PRU00703"/>
    </source>
</evidence>
<feature type="domain" description="CBS" evidence="5">
    <location>
        <begin position="337"/>
        <end position="395"/>
    </location>
</feature>
<name>A0AAD5XZD0_9FUNG</name>
<evidence type="ECO:0000313" key="8">
    <source>
        <dbReference type="Proteomes" id="UP001211065"/>
    </source>
</evidence>
<evidence type="ECO:0000259" key="5">
    <source>
        <dbReference type="PROSITE" id="PS51371"/>
    </source>
</evidence>
<dbReference type="InterPro" id="IPR000270">
    <property type="entry name" value="PB1_dom"/>
</dbReference>
<feature type="compositionally biased region" description="Basic and acidic residues" evidence="3">
    <location>
        <begin position="36"/>
        <end position="51"/>
    </location>
</feature>
<proteinExistence type="predicted"/>
<feature type="compositionally biased region" description="Polar residues" evidence="3">
    <location>
        <begin position="441"/>
        <end position="451"/>
    </location>
</feature>
<dbReference type="Pfam" id="PF00571">
    <property type="entry name" value="CBS"/>
    <property type="match status" value="3"/>
</dbReference>
<dbReference type="InterPro" id="IPR046342">
    <property type="entry name" value="CBS_dom_sf"/>
</dbReference>
<feature type="domain" description="CBS" evidence="5">
    <location>
        <begin position="144"/>
        <end position="218"/>
    </location>
</feature>
<feature type="region of interest" description="Disordered" evidence="3">
    <location>
        <begin position="1"/>
        <end position="64"/>
    </location>
</feature>
<dbReference type="Pfam" id="PF00564">
    <property type="entry name" value="PB1"/>
    <property type="match status" value="1"/>
</dbReference>
<dbReference type="Gene3D" id="3.10.20.90">
    <property type="entry name" value="Phosphatidylinositol 3-kinase Catalytic Subunit, Chain A, domain 1"/>
    <property type="match status" value="1"/>
</dbReference>
<dbReference type="SUPFAM" id="SSF54277">
    <property type="entry name" value="CAD &amp; PB1 domains"/>
    <property type="match status" value="1"/>
</dbReference>
<feature type="region of interest" description="Disordered" evidence="3">
    <location>
        <begin position="441"/>
        <end position="483"/>
    </location>
</feature>
<keyword evidence="1" id="KW-0677">Repeat</keyword>
<dbReference type="PROSITE" id="PS51371">
    <property type="entry name" value="CBS"/>
    <property type="match status" value="3"/>
</dbReference>
<dbReference type="InterPro" id="IPR000644">
    <property type="entry name" value="CBS_dom"/>
</dbReference>
<sequence length="648" mass="71212">MLANSSQLSSRRSTTSIPRPSETLTSGEAARSRNKRRDDAIRRKVEQELSRKKPARKTSSMTLQAKRNALKGTVASLKPNPAITVLESARIANVAQLMAAKRSDAVLVVNEEGQLSGILTDKDICFRVVAAGLDSRTTCVAQVMTPNPIFVFDKGSRTEALSIMTERNFRHLPVISEVAVDEESEVNSEGEGSGVGTNVVGLLDITKCVFDRLDDLEKKVNEDENIIKALETLERRGGGSVVSAGSTPSFGCPDVGSVISSIHDGLDILCEVSVKASVRDAAKVMKERHHTAVLVLNHSTDGPEFDKLGGIFTTKDVVLRVIAAGLDPATTSVIRVMTPHPDSVTVNTTILDALKKLHIGHYLHLPVVSGTTPVGLLDVQQLTMAMLNYLISKDVSNNQESGPMWNKFWNSTFAPHTNSIGNSHSQMDDFSDNLSISSAGGNSVDYGNSTKRQSHHSRSNSQRSELRSLTHHGKTVVSSPQQQNLSTIESEIVNNSFVMEEKNLSYPFKIKDLINDTKFWITSTFDDYELLLNLIKEKLNGKSNSSIFRLTYEDDEGDLVLIECDRDLREAVNVSKRENTKRVQIYLDFVDSAMEKKKDYSNNAISKLSNDNNSQVLQFLYNAPLPVNVALSAGIIVIAGWVFHRLTQ</sequence>
<dbReference type="InterPro" id="IPR051462">
    <property type="entry name" value="CBS_domain-containing"/>
</dbReference>
<dbReference type="Gene3D" id="3.10.580.10">
    <property type="entry name" value="CBS-domain"/>
    <property type="match status" value="2"/>
</dbReference>
<evidence type="ECO:0000313" key="7">
    <source>
        <dbReference type="EMBL" id="KAJ3227689.1"/>
    </source>
</evidence>
<protein>
    <submittedName>
        <fullName evidence="7">Uncharacterized protein</fullName>
    </submittedName>
</protein>